<gene>
    <name evidence="3" type="ORF">GCM10007895_04680</name>
</gene>
<evidence type="ECO:0000313" key="3">
    <source>
        <dbReference type="EMBL" id="GLP95162.1"/>
    </source>
</evidence>
<feature type="chain" id="PRO_5041379012" description="DUF4097 domain-containing protein" evidence="1">
    <location>
        <begin position="19"/>
        <end position="310"/>
    </location>
</feature>
<feature type="signal peptide" evidence="1">
    <location>
        <begin position="1"/>
        <end position="18"/>
    </location>
</feature>
<reference evidence="3" key="2">
    <citation type="submission" date="2023-01" db="EMBL/GenBank/DDBJ databases">
        <title>Draft genome sequence of Paraferrimonas sedimenticola strain NBRC 101628.</title>
        <authorList>
            <person name="Sun Q."/>
            <person name="Mori K."/>
        </authorList>
    </citation>
    <scope>NUCLEOTIDE SEQUENCE</scope>
    <source>
        <strain evidence="3">NBRC 101628</strain>
    </source>
</reference>
<comment type="caution">
    <text evidence="3">The sequence shown here is derived from an EMBL/GenBank/DDBJ whole genome shotgun (WGS) entry which is preliminary data.</text>
</comment>
<dbReference type="RefSeq" id="WP_095505821.1">
    <property type="nucleotide sequence ID" value="NZ_BSNC01000001.1"/>
</dbReference>
<dbReference type="Proteomes" id="UP001161422">
    <property type="component" value="Unassembled WGS sequence"/>
</dbReference>
<dbReference type="EMBL" id="BSNC01000001">
    <property type="protein sequence ID" value="GLP95162.1"/>
    <property type="molecule type" value="Genomic_DNA"/>
</dbReference>
<feature type="domain" description="DUF4097" evidence="2">
    <location>
        <begin position="46"/>
        <end position="247"/>
    </location>
</feature>
<dbReference type="AlphaFoldDB" id="A0AA37RUP8"/>
<dbReference type="Pfam" id="PF13349">
    <property type="entry name" value="DUF4097"/>
    <property type="match status" value="1"/>
</dbReference>
<reference evidence="3" key="1">
    <citation type="journal article" date="2014" name="Int. J. Syst. Evol. Microbiol.">
        <title>Complete genome sequence of Corynebacterium casei LMG S-19264T (=DSM 44701T), isolated from a smear-ripened cheese.</title>
        <authorList>
            <consortium name="US DOE Joint Genome Institute (JGI-PGF)"/>
            <person name="Walter F."/>
            <person name="Albersmeier A."/>
            <person name="Kalinowski J."/>
            <person name="Ruckert C."/>
        </authorList>
    </citation>
    <scope>NUCLEOTIDE SEQUENCE</scope>
    <source>
        <strain evidence="3">NBRC 101628</strain>
    </source>
</reference>
<organism evidence="3 4">
    <name type="scientific">Paraferrimonas sedimenticola</name>
    <dbReference type="NCBI Taxonomy" id="375674"/>
    <lineage>
        <taxon>Bacteria</taxon>
        <taxon>Pseudomonadati</taxon>
        <taxon>Pseudomonadota</taxon>
        <taxon>Gammaproteobacteria</taxon>
        <taxon>Alteromonadales</taxon>
        <taxon>Ferrimonadaceae</taxon>
        <taxon>Paraferrimonas</taxon>
    </lineage>
</organism>
<evidence type="ECO:0000259" key="2">
    <source>
        <dbReference type="Pfam" id="PF13349"/>
    </source>
</evidence>
<sequence length="310" mass="33052">MKIAVLLSSLMLALPSWAQDVDKSLPINSGSDVRIEVPRGELKMVVGQSDQIRVSGTLDEMAEELIFEQQGNAIVVEVRMPGKWRGNNKDGSNLTIEMPAEVNLDASGVSTNIRAKGFSGDIDISTVSGELMASELNGKIGVNTVSGDLTLRNSQGRVRIEAVSGEIVEAGTQGRLIMRNVSGDITSTNDAEEVSLETVSGDVEMRSGKAAEMTLRSVSGDMELALKGEGDYRLSSDSVSGDMELSVNKSLAGSIRFFANAGGKIKNRVSDDKPVKQKYGPSSDLEFELGQGSSKLNITTLSGTMEISYH</sequence>
<keyword evidence="1" id="KW-0732">Signal</keyword>
<dbReference type="InterPro" id="IPR025164">
    <property type="entry name" value="Toastrack_DUF4097"/>
</dbReference>
<accession>A0AA37RUP8</accession>
<proteinExistence type="predicted"/>
<name>A0AA37RUP8_9GAMM</name>
<evidence type="ECO:0000256" key="1">
    <source>
        <dbReference type="SAM" id="SignalP"/>
    </source>
</evidence>
<protein>
    <recommendedName>
        <fullName evidence="2">DUF4097 domain-containing protein</fullName>
    </recommendedName>
</protein>
<evidence type="ECO:0000313" key="4">
    <source>
        <dbReference type="Proteomes" id="UP001161422"/>
    </source>
</evidence>
<keyword evidence="4" id="KW-1185">Reference proteome</keyword>